<gene>
    <name evidence="1" type="ORF">WCV66_17360</name>
</gene>
<protein>
    <submittedName>
        <fullName evidence="1">Uncharacterized protein</fullName>
    </submittedName>
</protein>
<dbReference type="EMBL" id="CP147403">
    <property type="protein sequence ID" value="WXB87009.1"/>
    <property type="molecule type" value="Genomic_DNA"/>
</dbReference>
<proteinExistence type="predicted"/>
<evidence type="ECO:0000313" key="1">
    <source>
        <dbReference type="EMBL" id="WXB87009.1"/>
    </source>
</evidence>
<accession>A0ABZ2MNV3</accession>
<dbReference type="RefSeq" id="WP_338786280.1">
    <property type="nucleotide sequence ID" value="NZ_CP147403.1"/>
</dbReference>
<name>A0ABZ2MNV3_9BACI</name>
<sequence length="129" mass="15084">MIYVRQSLQEVKKVCLTLKEPKSGKSRSITITSFLAKELKKIYKQQLVYKLLLGQVFNEENFYGRDPQLKSDQEVIESFTYLNNLYNWDLLTVSLSPEHCGGEEACNHLFQLFLNVFELDLKKGISWDK</sequence>
<reference evidence="1 2" key="1">
    <citation type="submission" date="2024-02" db="EMBL/GenBank/DDBJ databases">
        <title>Seven novel Bacillus-like species.</title>
        <authorList>
            <person name="Liu G."/>
        </authorList>
    </citation>
    <scope>NUCLEOTIDE SEQUENCE [LARGE SCALE GENOMIC DNA]</scope>
    <source>
        <strain evidence="1 2">FJAT-53654</strain>
    </source>
</reference>
<evidence type="ECO:0000313" key="2">
    <source>
        <dbReference type="Proteomes" id="UP001368328"/>
    </source>
</evidence>
<keyword evidence="2" id="KW-1185">Reference proteome</keyword>
<organism evidence="1 2">
    <name type="scientific">Metabacillus rhizosphaerae</name>
    <dbReference type="NCBI Taxonomy" id="3117747"/>
    <lineage>
        <taxon>Bacteria</taxon>
        <taxon>Bacillati</taxon>
        <taxon>Bacillota</taxon>
        <taxon>Bacilli</taxon>
        <taxon>Bacillales</taxon>
        <taxon>Bacillaceae</taxon>
        <taxon>Metabacillus</taxon>
    </lineage>
</organism>
<dbReference type="Proteomes" id="UP001368328">
    <property type="component" value="Chromosome"/>
</dbReference>